<gene>
    <name evidence="4" type="ORF">ACFFTL_03270</name>
</gene>
<dbReference type="PANTHER" id="PTHR31084:SF19">
    <property type="entry name" value="GLYCOSYL HYDROLASE FAMILY 95 N-TERMINAL DOMAIN-CONTAINING PROTEIN"/>
    <property type="match status" value="1"/>
</dbReference>
<proteinExistence type="predicted"/>
<feature type="domain" description="Glycosyl hydrolase family 95 N-terminal" evidence="1">
    <location>
        <begin position="81"/>
        <end position="339"/>
    </location>
</feature>
<dbReference type="Pfam" id="PF14498">
    <property type="entry name" value="Glyco_hyd_65N_2"/>
    <property type="match status" value="1"/>
</dbReference>
<dbReference type="InterPro" id="IPR054363">
    <property type="entry name" value="GH95_cat"/>
</dbReference>
<evidence type="ECO:0000259" key="1">
    <source>
        <dbReference type="Pfam" id="PF14498"/>
    </source>
</evidence>
<dbReference type="InterPro" id="IPR049053">
    <property type="entry name" value="AFCA-like_C"/>
</dbReference>
<feature type="domain" description="Alpha fucosidase A-like C-terminal" evidence="2">
    <location>
        <begin position="796"/>
        <end position="892"/>
    </location>
</feature>
<dbReference type="PANTHER" id="PTHR31084">
    <property type="entry name" value="ALPHA-L-FUCOSIDASE 2"/>
    <property type="match status" value="1"/>
</dbReference>
<evidence type="ECO:0000313" key="4">
    <source>
        <dbReference type="EMBL" id="MFB9571387.1"/>
    </source>
</evidence>
<keyword evidence="4" id="KW-0378">Hydrolase</keyword>
<accession>A0ABV5R275</accession>
<organism evidence="4 5">
    <name type="scientific">Streptomyces yanii</name>
    <dbReference type="NCBI Taxonomy" id="78510"/>
    <lineage>
        <taxon>Bacteria</taxon>
        <taxon>Bacillati</taxon>
        <taxon>Actinomycetota</taxon>
        <taxon>Actinomycetes</taxon>
        <taxon>Kitasatosporales</taxon>
        <taxon>Streptomycetaceae</taxon>
        <taxon>Streptomyces</taxon>
    </lineage>
</organism>
<dbReference type="Proteomes" id="UP001589710">
    <property type="component" value="Unassembled WGS sequence"/>
</dbReference>
<dbReference type="Pfam" id="PF21307">
    <property type="entry name" value="Glyco_hydro_95_C"/>
    <property type="match status" value="1"/>
</dbReference>
<dbReference type="GO" id="GO:0016787">
    <property type="term" value="F:hydrolase activity"/>
    <property type="evidence" value="ECO:0007669"/>
    <property type="project" value="UniProtKB-KW"/>
</dbReference>
<sequence length="974" mass="105519">MKEPMNESGDLTVMNEFQPQRRRILKFGSALALAPVITQLTGGIPAGEASAITAPGALGAPLNQTAATAQLADSKGKSLRMWYTTPVSDWENQALVQGNGTTGLMAFGNPGRDRLHFNEKTLWRGGPANGRTYLGGNKATAITPQQLNNYRLALDNKATNVFGLPPTGAGGANPQLTSLMFGDTGGMGMYQDFGDLYLDFSATGITDASASNYVRDLDMSTAVSTVNFDHGGVHYQREYFVSHPDQVAVVRLSASEPGKLTFTMSTTAASGLTTTATADSNEKRITLAGQVSDNQMRAEMQLKLQNEGGAVSSGDGRTLTVTAADTVTLVYSTGTNYKNDYPTYRGEDPHGKLTQRVDSAIASGYGALLDRHLADYQELFSRVQFDVGATIPDIPTDQLMRNYRAGSYDLAVDQMAYQFGRYLSIAGSRIGDLPTNLCGLWMIGSASAFWGADYHFNVNVQMNYWPTMITNLAETQVPFNEFVESLVVPGRLTAERSAAVETEDFAHAPLGTGKGFLINTQVNPFGHTAPIGSQEYGWNIGGSSWVMQNLYDYYLFTGDKTFLRDTAYPMLKEMAAFWNEYLWYSPYQKRLTVAPSVSAEQGPTAVGTAYDQSLVWELYRMAIEASEKLGVDADLRAVWQDKQSQLNPILIGQQGQVKEWFEETTLGKAQAGDLPEVGIWNFGAGGSANQGSVHRHTSQLVGLFPGTLISKDTPEWMDAAIKSLEQRSLNGTGWSKAMKINMYARTGLAEDTYSMVRAMLAGNRNGLMDNLLDSHPPFQIDGNFGLTAGMTEMLVQSQLGYIEFLPALPSAWKDGRADGLVARGNFVLDIKWANGAATEFRVMARNGGTFVGDYLGIVQTTVKDADGNLVAIKANDADEISFDTTKGQTYTIAFEPVGVGFANVSWHVDRAETVGELASSAAEQVRQHIAQAERLAQSPASNRAVTSQLDNAARKGKASTKLVEALRALAATFR</sequence>
<feature type="domain" description="Glycosyl hydrolase family 95 catalytic" evidence="3">
    <location>
        <begin position="365"/>
        <end position="794"/>
    </location>
</feature>
<dbReference type="Gene3D" id="1.50.10.10">
    <property type="match status" value="1"/>
</dbReference>
<evidence type="ECO:0000259" key="3">
    <source>
        <dbReference type="Pfam" id="PF22124"/>
    </source>
</evidence>
<evidence type="ECO:0000259" key="2">
    <source>
        <dbReference type="Pfam" id="PF21307"/>
    </source>
</evidence>
<dbReference type="RefSeq" id="WP_345515921.1">
    <property type="nucleotide sequence ID" value="NZ_BAAAXD010000034.1"/>
</dbReference>
<comment type="caution">
    <text evidence="4">The sequence shown here is derived from an EMBL/GenBank/DDBJ whole genome shotgun (WGS) entry which is preliminary data.</text>
</comment>
<keyword evidence="5" id="KW-1185">Reference proteome</keyword>
<dbReference type="Gene3D" id="2.70.98.50">
    <property type="entry name" value="putative glycoside hydrolase family protein from bacillus halodurans"/>
    <property type="match status" value="1"/>
</dbReference>
<dbReference type="SUPFAM" id="SSF48208">
    <property type="entry name" value="Six-hairpin glycosidases"/>
    <property type="match status" value="1"/>
</dbReference>
<dbReference type="InterPro" id="IPR012341">
    <property type="entry name" value="6hp_glycosidase-like_sf"/>
</dbReference>
<name>A0ABV5R275_9ACTN</name>
<dbReference type="InterPro" id="IPR006311">
    <property type="entry name" value="TAT_signal"/>
</dbReference>
<evidence type="ECO:0000313" key="5">
    <source>
        <dbReference type="Proteomes" id="UP001589710"/>
    </source>
</evidence>
<dbReference type="Gene3D" id="2.60.40.1180">
    <property type="entry name" value="Golgi alpha-mannosidase II"/>
    <property type="match status" value="1"/>
</dbReference>
<dbReference type="Pfam" id="PF22124">
    <property type="entry name" value="Glyco_hydro_95_cat"/>
    <property type="match status" value="1"/>
</dbReference>
<dbReference type="InterPro" id="IPR013780">
    <property type="entry name" value="Glyco_hydro_b"/>
</dbReference>
<dbReference type="InterPro" id="IPR027414">
    <property type="entry name" value="GH95_N_dom"/>
</dbReference>
<protein>
    <submittedName>
        <fullName evidence="4">Glycoside hydrolase family 95 protein</fullName>
    </submittedName>
</protein>
<dbReference type="InterPro" id="IPR008928">
    <property type="entry name" value="6-hairpin_glycosidase_sf"/>
</dbReference>
<reference evidence="4 5" key="1">
    <citation type="submission" date="2024-09" db="EMBL/GenBank/DDBJ databases">
        <authorList>
            <person name="Sun Q."/>
            <person name="Mori K."/>
        </authorList>
    </citation>
    <scope>NUCLEOTIDE SEQUENCE [LARGE SCALE GENOMIC DNA]</scope>
    <source>
        <strain evidence="4 5">JCM 3331</strain>
    </source>
</reference>
<dbReference type="EMBL" id="JBHMCG010000011">
    <property type="protein sequence ID" value="MFB9571387.1"/>
    <property type="molecule type" value="Genomic_DNA"/>
</dbReference>
<dbReference type="PROSITE" id="PS51318">
    <property type="entry name" value="TAT"/>
    <property type="match status" value="1"/>
</dbReference>